<feature type="domain" description="Ribonuclease PIN" evidence="16">
    <location>
        <begin position="16"/>
        <end position="102"/>
    </location>
</feature>
<comment type="similarity">
    <text evidence="2 12">Belongs to the NOB1 family.</text>
</comment>
<evidence type="ECO:0000313" key="17">
    <source>
        <dbReference type="EMBL" id="RMX50859.1"/>
    </source>
</evidence>
<evidence type="ECO:0000256" key="3">
    <source>
        <dbReference type="ARBA" id="ARBA00018439"/>
    </source>
</evidence>
<dbReference type="AlphaFoldDB" id="A0A3M6UBD4"/>
<keyword evidence="10 12" id="KW-0539">Nucleus</keyword>
<dbReference type="InterPro" id="IPR017117">
    <property type="entry name" value="Nob1_euk"/>
</dbReference>
<dbReference type="EMBL" id="RCHS01001889">
    <property type="protein sequence ID" value="RMX50859.1"/>
    <property type="molecule type" value="Genomic_DNA"/>
</dbReference>
<keyword evidence="18" id="KW-1185">Reference proteome</keyword>
<dbReference type="Pfam" id="PF08772">
    <property type="entry name" value="Zn_ribbon_NOB1"/>
    <property type="match status" value="1"/>
</dbReference>
<dbReference type="OrthoDB" id="446759at2759"/>
<feature type="binding site" evidence="13">
    <location>
        <position position="339"/>
    </location>
    <ligand>
        <name>Zn(2+)</name>
        <dbReference type="ChEBI" id="CHEBI:29105"/>
    </ligand>
</feature>
<evidence type="ECO:0000256" key="8">
    <source>
        <dbReference type="ARBA" id="ARBA00022801"/>
    </source>
</evidence>
<dbReference type="GO" id="GO:0004521">
    <property type="term" value="F:RNA endonuclease activity"/>
    <property type="evidence" value="ECO:0007669"/>
    <property type="project" value="UniProtKB-UniRule"/>
</dbReference>
<evidence type="ECO:0000256" key="5">
    <source>
        <dbReference type="ARBA" id="ARBA00022722"/>
    </source>
</evidence>
<keyword evidence="5" id="KW-0540">Nuclease</keyword>
<feature type="region of interest" description="Disordered" evidence="14">
    <location>
        <begin position="214"/>
        <end position="270"/>
    </location>
</feature>
<protein>
    <recommendedName>
        <fullName evidence="3 12">RNA-binding protein NOB1</fullName>
    </recommendedName>
</protein>
<feature type="compositionally biased region" description="Basic and acidic residues" evidence="14">
    <location>
        <begin position="150"/>
        <end position="165"/>
    </location>
</feature>
<dbReference type="CDD" id="cd09876">
    <property type="entry name" value="PIN_Nob1-like"/>
    <property type="match status" value="1"/>
</dbReference>
<evidence type="ECO:0000256" key="2">
    <source>
        <dbReference type="ARBA" id="ARBA00005858"/>
    </source>
</evidence>
<evidence type="ECO:0000256" key="7">
    <source>
        <dbReference type="ARBA" id="ARBA00022771"/>
    </source>
</evidence>
<feature type="region of interest" description="Disordered" evidence="14">
    <location>
        <begin position="138"/>
        <end position="185"/>
    </location>
</feature>
<evidence type="ECO:0000256" key="13">
    <source>
        <dbReference type="PIRSR" id="PIRSR037125-1"/>
    </source>
</evidence>
<evidence type="ECO:0000256" key="4">
    <source>
        <dbReference type="ARBA" id="ARBA00022553"/>
    </source>
</evidence>
<evidence type="ECO:0000259" key="15">
    <source>
        <dbReference type="Pfam" id="PF08772"/>
    </source>
</evidence>
<evidence type="ECO:0000256" key="6">
    <source>
        <dbReference type="ARBA" id="ARBA00022723"/>
    </source>
</evidence>
<dbReference type="GO" id="GO:0005634">
    <property type="term" value="C:nucleus"/>
    <property type="evidence" value="ECO:0007669"/>
    <property type="project" value="UniProtKB-SubCell"/>
</dbReference>
<keyword evidence="4" id="KW-0597">Phosphoprotein</keyword>
<feature type="binding site" evidence="13">
    <location>
        <position position="351"/>
    </location>
    <ligand>
        <name>Zn(2+)</name>
        <dbReference type="ChEBI" id="CHEBI:29105"/>
    </ligand>
</feature>
<dbReference type="SUPFAM" id="SSF144206">
    <property type="entry name" value="NOB1 zinc finger-like"/>
    <property type="match status" value="1"/>
</dbReference>
<proteinExistence type="inferred from homology"/>
<dbReference type="OMA" id="GYELECE"/>
<comment type="function">
    <text evidence="11">May play a role in mRNA degradation. Endonuclease required for processing of 20S pre-rRNA precursor and biogenesis of 40S ribosomal subunits.</text>
</comment>
<dbReference type="Proteomes" id="UP000275408">
    <property type="component" value="Unassembled WGS sequence"/>
</dbReference>
<dbReference type="Gene3D" id="3.40.50.1010">
    <property type="entry name" value="5'-nuclease"/>
    <property type="match status" value="1"/>
</dbReference>
<evidence type="ECO:0000256" key="1">
    <source>
        <dbReference type="ARBA" id="ARBA00004123"/>
    </source>
</evidence>
<dbReference type="PANTHER" id="PTHR12814">
    <property type="entry name" value="RNA-BINDING PROTEIN NOB1"/>
    <property type="match status" value="1"/>
</dbReference>
<dbReference type="GO" id="GO:0008270">
    <property type="term" value="F:zinc ion binding"/>
    <property type="evidence" value="ECO:0007669"/>
    <property type="project" value="UniProtKB-KW"/>
</dbReference>
<dbReference type="InterPro" id="IPR033411">
    <property type="entry name" value="Ribonuclease_PIN"/>
</dbReference>
<feature type="domain" description="Nin one binding (NOB1) Zn-ribbon-like" evidence="15">
    <location>
        <begin position="326"/>
        <end position="398"/>
    </location>
</feature>
<feature type="compositionally biased region" description="Basic and acidic residues" evidence="14">
    <location>
        <begin position="461"/>
        <end position="471"/>
    </location>
</feature>
<keyword evidence="6 12" id="KW-0479">Metal-binding</keyword>
<dbReference type="GO" id="GO:0030688">
    <property type="term" value="C:preribosome, small subunit precursor"/>
    <property type="evidence" value="ECO:0007669"/>
    <property type="project" value="TreeGrafter"/>
</dbReference>
<accession>A0A3M6UBD4</accession>
<evidence type="ECO:0000256" key="14">
    <source>
        <dbReference type="SAM" id="MobiDB-lite"/>
    </source>
</evidence>
<feature type="compositionally biased region" description="Acidic residues" evidence="14">
    <location>
        <begin position="228"/>
        <end position="270"/>
    </location>
</feature>
<dbReference type="InterPro" id="IPR014881">
    <property type="entry name" value="NOB1_Zn-bd"/>
</dbReference>
<dbReference type="Pfam" id="PF17146">
    <property type="entry name" value="PIN_6"/>
    <property type="match status" value="1"/>
</dbReference>
<evidence type="ECO:0000259" key="16">
    <source>
        <dbReference type="Pfam" id="PF17146"/>
    </source>
</evidence>
<keyword evidence="8" id="KW-0378">Hydrolase</keyword>
<keyword evidence="7" id="KW-0863">Zinc-finger</keyword>
<comment type="caution">
    <text evidence="17">The sequence shown here is derived from an EMBL/GenBank/DDBJ whole genome shotgun (WGS) entry which is preliminary data.</text>
</comment>
<evidence type="ECO:0000256" key="9">
    <source>
        <dbReference type="ARBA" id="ARBA00022833"/>
    </source>
</evidence>
<feature type="compositionally biased region" description="Polar residues" evidence="14">
    <location>
        <begin position="166"/>
        <end position="178"/>
    </location>
</feature>
<feature type="binding site" evidence="13">
    <location>
        <position position="336"/>
    </location>
    <ligand>
        <name>Zn(2+)</name>
        <dbReference type="ChEBI" id="CHEBI:29105"/>
    </ligand>
</feature>
<feature type="region of interest" description="Disordered" evidence="14">
    <location>
        <begin position="379"/>
        <end position="478"/>
    </location>
</feature>
<reference evidence="17 18" key="1">
    <citation type="journal article" date="2018" name="Sci. Rep.">
        <title>Comparative analysis of the Pocillopora damicornis genome highlights role of immune system in coral evolution.</title>
        <authorList>
            <person name="Cunning R."/>
            <person name="Bay R.A."/>
            <person name="Gillette P."/>
            <person name="Baker A.C."/>
            <person name="Traylor-Knowles N."/>
        </authorList>
    </citation>
    <scope>NUCLEOTIDE SEQUENCE [LARGE SCALE GENOMIC DNA]</scope>
    <source>
        <strain evidence="17">RSMAS</strain>
        <tissue evidence="17">Whole animal</tissue>
    </source>
</reference>
<comment type="subcellular location">
    <subcellularLocation>
        <location evidence="1 12">Nucleus</location>
    </subcellularLocation>
</comment>
<feature type="binding site" evidence="13">
    <location>
        <position position="354"/>
    </location>
    <ligand>
        <name>Zn(2+)</name>
        <dbReference type="ChEBI" id="CHEBI:29105"/>
    </ligand>
</feature>
<evidence type="ECO:0000256" key="12">
    <source>
        <dbReference type="PIRNR" id="PIRNR037125"/>
    </source>
</evidence>
<dbReference type="InterPro" id="IPR036283">
    <property type="entry name" value="NOB1_Zf-like_sf"/>
</dbReference>
<sequence>MADQMANEDSGKVKHIVADSAAFLKNAPLHEMCENVYTVEDVVNEIRDAATRQRLAVLPYKINFREPSTEALHAVTEFAKQTGDFRSLSVVDLKVLALTYQLEKEHCGIDHIKTKPTKQVEITQGFAGKTVPGFFMEKKPKEESEETELRDERTVCRTVDSDKTTGTDGQQNNTPNTSDECETNAIDTSRTEISTAAEIDKNNDSTAQEITTGMEALTANDPTLNDSKDDDEGFEENDNNVDGEDDLDSDIEEDCEHENGDDFGEDDDDGWITPDNIKQIKNQMGKGSQNALPANVTVGCLTTDFAMQNVLIQMGLHVISLDGMLIREARSYVLKCYACFRVTCQLEKKFCPSCGNSTLVKVSVSVDEDGITHYHLPNRKKPFNIRGKKFPLPRPQGGRHSSNPVLTEDQPRGQHRLPRKKDNMNVFDPNYIARSSPFAAKDVTSRASQLGYHLKGAQDYQNRRNPNEVRKKSGRRKK</sequence>
<name>A0A3M6UBD4_POCDA</name>
<dbReference type="GO" id="GO:0016787">
    <property type="term" value="F:hydrolase activity"/>
    <property type="evidence" value="ECO:0007669"/>
    <property type="project" value="UniProtKB-KW"/>
</dbReference>
<dbReference type="STRING" id="46731.A0A3M6UBD4"/>
<keyword evidence="9 12" id="KW-0862">Zinc</keyword>
<feature type="compositionally biased region" description="Basic residues" evidence="14">
    <location>
        <begin position="379"/>
        <end position="391"/>
    </location>
</feature>
<dbReference type="GO" id="GO:0030490">
    <property type="term" value="P:maturation of SSU-rRNA"/>
    <property type="evidence" value="ECO:0007669"/>
    <property type="project" value="TreeGrafter"/>
</dbReference>
<gene>
    <name evidence="17" type="ORF">pdam_00017251</name>
</gene>
<evidence type="ECO:0000256" key="10">
    <source>
        <dbReference type="ARBA" id="ARBA00023242"/>
    </source>
</evidence>
<dbReference type="PIRSF" id="PIRSF037125">
    <property type="entry name" value="D-site_20S_pre-rRNA_nuclease"/>
    <property type="match status" value="1"/>
</dbReference>
<evidence type="ECO:0000256" key="11">
    <source>
        <dbReference type="ARBA" id="ARBA00045628"/>
    </source>
</evidence>
<evidence type="ECO:0000313" key="18">
    <source>
        <dbReference type="Proteomes" id="UP000275408"/>
    </source>
</evidence>
<organism evidence="17 18">
    <name type="scientific">Pocillopora damicornis</name>
    <name type="common">Cauliflower coral</name>
    <name type="synonym">Millepora damicornis</name>
    <dbReference type="NCBI Taxonomy" id="46731"/>
    <lineage>
        <taxon>Eukaryota</taxon>
        <taxon>Metazoa</taxon>
        <taxon>Cnidaria</taxon>
        <taxon>Anthozoa</taxon>
        <taxon>Hexacorallia</taxon>
        <taxon>Scleractinia</taxon>
        <taxon>Astrocoeniina</taxon>
        <taxon>Pocilloporidae</taxon>
        <taxon>Pocillopora</taxon>
    </lineage>
</organism>
<dbReference type="InterPro" id="IPR039907">
    <property type="entry name" value="NOB1"/>
</dbReference>
<dbReference type="FunFam" id="3.40.50.1010:FF:000018">
    <property type="entry name" value="RNA-binding protein NOB1"/>
    <property type="match status" value="1"/>
</dbReference>
<dbReference type="Gene3D" id="6.20.210.10">
    <property type="entry name" value="Nin one binding (NOB1), Zn-ribbon-like"/>
    <property type="match status" value="1"/>
</dbReference>
<dbReference type="PANTHER" id="PTHR12814:SF2">
    <property type="entry name" value="RNA-BINDING PROTEIN NOB1"/>
    <property type="match status" value="1"/>
</dbReference>